<dbReference type="EMBL" id="BQXU01000017">
    <property type="protein sequence ID" value="GKT46807.1"/>
    <property type="molecule type" value="Genomic_DNA"/>
</dbReference>
<evidence type="ECO:0000313" key="1">
    <source>
        <dbReference type="EMBL" id="GKT46807.1"/>
    </source>
</evidence>
<reference evidence="1 2" key="1">
    <citation type="submission" date="2022-03" db="EMBL/GenBank/DDBJ databases">
        <title>Genome data of Colletotrichum spp.</title>
        <authorList>
            <person name="Utami Y.D."/>
            <person name="Hiruma K."/>
        </authorList>
    </citation>
    <scope>NUCLEOTIDE SEQUENCE [LARGE SCALE GENOMIC DNA]</scope>
    <source>
        <strain evidence="1 2">MAFF 239500</strain>
    </source>
</reference>
<dbReference type="GeneID" id="73327790"/>
<proteinExistence type="predicted"/>
<dbReference type="Proteomes" id="UP001055115">
    <property type="component" value="Unassembled WGS sequence"/>
</dbReference>
<keyword evidence="2" id="KW-1185">Reference proteome</keyword>
<sequence>MRLKAISYGGNLRRIDAKSIPAARVSTPSSSPRLCSSPMDTDLLSTGYGSISCDYGPGFFNPALGVGYDADLDRIALGGISDMLSGGRVSIGMNAGIMRGPCFGVGVMSVSVM</sequence>
<protein>
    <submittedName>
        <fullName evidence="1">Uncharacterized protein</fullName>
    </submittedName>
</protein>
<dbReference type="AlphaFoldDB" id="A0AA37NZ08"/>
<organism evidence="1 2">
    <name type="scientific">Colletotrichum spaethianum</name>
    <dbReference type="NCBI Taxonomy" id="700344"/>
    <lineage>
        <taxon>Eukaryota</taxon>
        <taxon>Fungi</taxon>
        <taxon>Dikarya</taxon>
        <taxon>Ascomycota</taxon>
        <taxon>Pezizomycotina</taxon>
        <taxon>Sordariomycetes</taxon>
        <taxon>Hypocreomycetidae</taxon>
        <taxon>Glomerellales</taxon>
        <taxon>Glomerellaceae</taxon>
        <taxon>Colletotrichum</taxon>
        <taxon>Colletotrichum spaethianum species complex</taxon>
    </lineage>
</organism>
<evidence type="ECO:0000313" key="2">
    <source>
        <dbReference type="Proteomes" id="UP001055115"/>
    </source>
</evidence>
<dbReference type="RefSeq" id="XP_049129157.1">
    <property type="nucleotide sequence ID" value="XM_049273200.1"/>
</dbReference>
<comment type="caution">
    <text evidence="1">The sequence shown here is derived from an EMBL/GenBank/DDBJ whole genome shotgun (WGS) entry which is preliminary data.</text>
</comment>
<name>A0AA37NZ08_9PEZI</name>
<gene>
    <name evidence="1" type="ORF">ColSpa_06988</name>
</gene>
<accession>A0AA37NZ08</accession>